<dbReference type="RefSeq" id="WP_380927405.1">
    <property type="nucleotide sequence ID" value="NZ_JBHUGS010000001.1"/>
</dbReference>
<organism evidence="2 3">
    <name type="scientific">Sphingomonas arantia</name>
    <dbReference type="NCBI Taxonomy" id="1460676"/>
    <lineage>
        <taxon>Bacteria</taxon>
        <taxon>Pseudomonadati</taxon>
        <taxon>Pseudomonadota</taxon>
        <taxon>Alphaproteobacteria</taxon>
        <taxon>Sphingomonadales</taxon>
        <taxon>Sphingomonadaceae</taxon>
        <taxon>Sphingomonas</taxon>
    </lineage>
</organism>
<keyword evidence="3" id="KW-1185">Reference proteome</keyword>
<feature type="compositionally biased region" description="Basic and acidic residues" evidence="1">
    <location>
        <begin position="134"/>
        <end position="145"/>
    </location>
</feature>
<name>A0ABW4TUY6_9SPHN</name>
<dbReference type="EMBL" id="JBHUGS010000001">
    <property type="protein sequence ID" value="MFD1949761.1"/>
    <property type="molecule type" value="Genomic_DNA"/>
</dbReference>
<feature type="region of interest" description="Disordered" evidence="1">
    <location>
        <begin position="1"/>
        <end position="145"/>
    </location>
</feature>
<reference evidence="3" key="1">
    <citation type="journal article" date="2019" name="Int. J. Syst. Evol. Microbiol.">
        <title>The Global Catalogue of Microorganisms (GCM) 10K type strain sequencing project: providing services to taxonomists for standard genome sequencing and annotation.</title>
        <authorList>
            <consortium name="The Broad Institute Genomics Platform"/>
            <consortium name="The Broad Institute Genome Sequencing Center for Infectious Disease"/>
            <person name="Wu L."/>
            <person name="Ma J."/>
        </authorList>
    </citation>
    <scope>NUCLEOTIDE SEQUENCE [LARGE SCALE GENOMIC DNA]</scope>
    <source>
        <strain evidence="3">CGMCC 1.12702</strain>
    </source>
</reference>
<comment type="caution">
    <text evidence="2">The sequence shown here is derived from an EMBL/GenBank/DDBJ whole genome shotgun (WGS) entry which is preliminary data.</text>
</comment>
<evidence type="ECO:0000313" key="3">
    <source>
        <dbReference type="Proteomes" id="UP001597400"/>
    </source>
</evidence>
<dbReference type="Proteomes" id="UP001597400">
    <property type="component" value="Unassembled WGS sequence"/>
</dbReference>
<feature type="compositionally biased region" description="Polar residues" evidence="1">
    <location>
        <begin position="58"/>
        <end position="67"/>
    </location>
</feature>
<proteinExistence type="predicted"/>
<evidence type="ECO:0000313" key="2">
    <source>
        <dbReference type="EMBL" id="MFD1949761.1"/>
    </source>
</evidence>
<protein>
    <submittedName>
        <fullName evidence="2">Uncharacterized protein</fullName>
    </submittedName>
</protein>
<evidence type="ECO:0000256" key="1">
    <source>
        <dbReference type="SAM" id="MobiDB-lite"/>
    </source>
</evidence>
<accession>A0ABW4TUY6</accession>
<sequence>MSDTVPTPVPGNPETKGQPDGVSGSPGNGEPHGRSVMGESGGAAYPNPHSKTADVNDDSPSTDQSGEPTEDISEPGTVPGTIGSEVADHDRPLPVPAPDRQTRDVKTESGSFTVLETDGVAQAATTGKIGTDAPYEREQEQPGSG</sequence>
<gene>
    <name evidence="2" type="ORF">ACFSGX_03130</name>
</gene>